<dbReference type="InterPro" id="IPR008250">
    <property type="entry name" value="ATPase_P-typ_transduc_dom_A_sf"/>
</dbReference>
<dbReference type="Pfam" id="PF03372">
    <property type="entry name" value="Exo_endo_phos"/>
    <property type="match status" value="1"/>
</dbReference>
<dbReference type="InterPro" id="IPR023298">
    <property type="entry name" value="ATPase_P-typ_TM_dom_sf"/>
</dbReference>
<dbReference type="EC" id="7.2.2.10" evidence="4"/>
<proteinExistence type="inferred from homology"/>
<dbReference type="PRINTS" id="PR00119">
    <property type="entry name" value="CATATPASE"/>
</dbReference>
<evidence type="ECO:0000313" key="24">
    <source>
        <dbReference type="EMBL" id="KAK3554052.1"/>
    </source>
</evidence>
<reference evidence="24" key="1">
    <citation type="submission" date="2023-06" db="EMBL/GenBank/DDBJ databases">
        <title>Male Hemibagrus guttatus genome.</title>
        <authorList>
            <person name="Bian C."/>
        </authorList>
    </citation>
    <scope>NUCLEOTIDE SEQUENCE</scope>
    <source>
        <strain evidence="24">Male_cb2023</strain>
        <tissue evidence="24">Muscle</tissue>
    </source>
</reference>
<name>A0AAE0RGI3_9TELE</name>
<dbReference type="SUPFAM" id="SSF56784">
    <property type="entry name" value="HAD-like"/>
    <property type="match status" value="2"/>
</dbReference>
<accession>A0AAE0RGI3</accession>
<dbReference type="Proteomes" id="UP001274896">
    <property type="component" value="Unassembled WGS sequence"/>
</dbReference>
<dbReference type="InterPro" id="IPR023214">
    <property type="entry name" value="HAD_sf"/>
</dbReference>
<evidence type="ECO:0000256" key="8">
    <source>
        <dbReference type="ARBA" id="ARBA00022723"/>
    </source>
</evidence>
<feature type="transmembrane region" description="Helical" evidence="22">
    <location>
        <begin position="2330"/>
        <end position="2349"/>
    </location>
</feature>
<evidence type="ECO:0000256" key="21">
    <source>
        <dbReference type="SAM" id="Coils"/>
    </source>
</evidence>
<dbReference type="SUPFAM" id="SSF56219">
    <property type="entry name" value="DNase I-like"/>
    <property type="match status" value="1"/>
</dbReference>
<dbReference type="SUPFAM" id="SSF81653">
    <property type="entry name" value="Calcium ATPase, transduction domain A"/>
    <property type="match status" value="1"/>
</dbReference>
<dbReference type="Pfam" id="PF08282">
    <property type="entry name" value="Hydrolase_3"/>
    <property type="match status" value="1"/>
</dbReference>
<feature type="domain" description="Cation-transporting P-type ATPase N-terminal" evidence="23">
    <location>
        <begin position="3"/>
        <end position="71"/>
    </location>
</feature>
<dbReference type="InterPro" id="IPR023299">
    <property type="entry name" value="ATPase_P-typ_cyto_dom_N"/>
</dbReference>
<keyword evidence="8" id="KW-0479">Metal-binding</keyword>
<evidence type="ECO:0000256" key="15">
    <source>
        <dbReference type="ARBA" id="ARBA00023065"/>
    </source>
</evidence>
<keyword evidence="6" id="KW-0106">Calcium</keyword>
<dbReference type="Pfam" id="PF00078">
    <property type="entry name" value="RVT_1"/>
    <property type="match status" value="2"/>
</dbReference>
<dbReference type="GO" id="GO:0016887">
    <property type="term" value="F:ATP hydrolysis activity"/>
    <property type="evidence" value="ECO:0007669"/>
    <property type="project" value="InterPro"/>
</dbReference>
<keyword evidence="6" id="KW-0109">Calcium transport</keyword>
<sequence length="2359" mass="266031">MDNAHTKTVEEVLGFFGVNESTGLSSEQLRKNRERWGPNGKSLWELVLEQFEDLLVRILLLAACISFTLAWFEEGEGTITAFVEPFVILLILIANAIVGVWQERNAENAIEALKEYEPEMGKVYRQDKKSVQRVRARDIVPGDIVEVAVGDKVPADIRLTSIRSTTLRVDQSILTGESVSVLKHTDPVPDPRAVNQDKKNMLFSGTNIAAGRAIGVVVATGVQTEIGKIRDEMAATDPERTPLQQKLDQFGEQLSKVITVICVAVWGINIGHFSDPVHGGSWLRGAVYYFKIAVALAVAAIPEGLPAVITTCLALGTRRMARKNAIVRSLPSVETLGCTSVICSDKTGTLTTNQMSVCRMFVVEKVTDERCVLNEFTVTGSTYAPEGEVYPLLFLSEIFLFAHRYRDGAVVRCSQYDALVELATICALCNDSSLDYNESKGVYEKVGEATETALCCLVEKMNVFETDLRSLTPVERATACCSVIKQLMRKELTLEFSRDRKSMSVFCSPNKLARSATGAKMFVKGAPESVLERCRWIRVGGGARLPLTSDLREQLLGTVREWSSGRDTLRCLAMATRDSPPDPRTLNLENSSAFSEYELELTFVGCVGMLDPPRKEVLNAVRMCRQAGIRVIMITGKSTHKGAHQYTWYQDTLGRRSMIDLVVVSSDLRPHVLDTRVKRGAELSTDHHLVGTPEAAEAYRQAKRTTAVVVSEAKTWVWKEFGEAMEKDYRTASGKFWQTVRRLRREEPEAEDSEVDSFITQAEVTEVVQQLLGGKAPGMDEIRPEYLKSLDVVGLSWLTRLCNIAWRSGTVPLDWATGVVIPLFKKGDQRRCSNYRGITLLSLPGKVYSRVLEKRVRPLVEPRIQEEQCGFRLSRGTLDQLYTLHRVLEGLWEFVQPVHMCFVDLEKAFDRVPRGILWEVLWEYGVRGPLLRAVRSLYNRSRSLVCIASSEFEAAGMRVSTSKSEAMVLDRKKVACTLQVGGEVLSQVEEFKYLGVLFTSEGRMDREIDRRIGAAAAVMRPMYRSVVVKKELSRKAKLSIYQSIYVPTLTYGHELWVMTERGAVEVARASVSDASGTSPWRGVPGMLHREEAPGKTQDTLERLCLSAGLGTPRGPFGRAGGSVWGEGGDNKGTALSICRRVGIITEQEEEEAHGAPFGGGLTGREFDELPPHLQRQACRTARCFARVEPTHKSRIVEYLQSLSDITAMTGDGVNDAPALKKAEIGIAMGSGTAVAKSASEMILADDNFSTIVAAVEEGRAIYNNMKQFIRYLISSNIGEVVCTNFIPDRSRPGLTTTAIGAVDLQGAGGNWATVGRRSRGGRRVRRQREKRKGKSVGLRIGTLNVGTMTGKGRELADVMERRKVDILCVQETRWKGSKARSIGAGFKLFYYGVDSKRNGVGVVLKEEFVRNVLEVKRVSDRVMSLKLEFEGVMLNVVSGYAPQVGCELEEKERFWSELDEVMESIPTGERVVIGADFNGHVGEGNTGDEEVMGKFGVKERNLEGQMVVDFAKRMDMGVVNTYFQKREEHRVTYKSGGRRTQVDYILCRRGNLKEISDCKVVVGESVARQHRMVVCRMTLMVCKTKRSKIEKKTKWWKLKKEECCEEFRQKLRQALGGQVVLPDDWETTAEVIRETGRKVLGVSSGRRKEDKETWWWNEEVQDSIQRKRLAKKKWDMDRTEENRQEYKELQRRVKREVSKAKQKAYEELYTRLDTREGEKDLYRLARQRDRDGKDVQQVRVIKDRDGRVLTSEESVQRRWKEYFEELMNEENEREKRVEGVNSVEQKVDKIRKDEVRKALKRMKSGKAVGPDDIPVEVWKCLGEAAVEFLANLFNRVLESERMPEEWRRSVLVPIFKNKGDVQSCGNYRGIKLMSHTMKVWERVVEARLRKVVEICEQQYGFMPRKSTTDAIFALRILMEKYRDGQKELHCVFVDLEKAYDSVQENLERWRFALERRGMKVSRSKTEYMCVNEREGSGTVRLQGEEVKKVQEFKYLGSTVQSNGECAKEVKKRVQAGWNGWRKVSGVLCDQKISARIKGKVYRTVVRPAMLYGLETVSLRKRQESELEVAELKMLSIFLTAALGMPEALIPVQLLWVNLVTDGFPATALGFNPPDLDIMSRPPRSPKEPLISGWLFCRYLIIGCYVGVATVGAAAWWFMAAHDGPKLSFYQLSHYLQCSEGHADFAGVQCSVFESPYPMTMALSVLVTIEMCNALNSLSENQSLLKMPPWSNPWLVGAICLSMALHFLILYVDPLPMIFQIRPLSWPQWVTVLKMSLPVILMDEVLKFLARNYIEPGSDLEQEEEERQHHGQGGSRGFASLVVKIQRGLKGVSWAFVLISAPLLFWIYSLDSDITNIFWE</sequence>
<dbReference type="FunFam" id="2.70.150.10:FF:000143">
    <property type="entry name" value="Calcium-transporting ATPase"/>
    <property type="match status" value="1"/>
</dbReference>
<evidence type="ECO:0000259" key="23">
    <source>
        <dbReference type="SMART" id="SM00831"/>
    </source>
</evidence>
<evidence type="ECO:0000256" key="4">
    <source>
        <dbReference type="ARBA" id="ARBA00012790"/>
    </source>
</evidence>
<keyword evidence="15" id="KW-0406">Ion transport</keyword>
<keyword evidence="7 22" id="KW-0812">Transmembrane</keyword>
<dbReference type="InterPro" id="IPR001757">
    <property type="entry name" value="P_typ_ATPase"/>
</dbReference>
<dbReference type="InterPro" id="IPR006068">
    <property type="entry name" value="ATPase_P-typ_cation-transptr_C"/>
</dbReference>
<evidence type="ECO:0000256" key="7">
    <source>
        <dbReference type="ARBA" id="ARBA00022692"/>
    </source>
</evidence>
<feature type="coiled-coil region" evidence="21">
    <location>
        <begin position="1669"/>
        <end position="1703"/>
    </location>
</feature>
<dbReference type="SFLD" id="SFLDS00003">
    <property type="entry name" value="Haloacid_Dehalogenase"/>
    <property type="match status" value="1"/>
</dbReference>
<feature type="transmembrane region" description="Helical" evidence="22">
    <location>
        <begin position="2135"/>
        <end position="2158"/>
    </location>
</feature>
<comment type="similarity">
    <text evidence="3">Belongs to the cation transport ATPase (P-type) (TC 3.A.3) family. Type IIA subfamily.</text>
</comment>
<keyword evidence="5" id="KW-0597">Phosphoprotein</keyword>
<evidence type="ECO:0000256" key="5">
    <source>
        <dbReference type="ARBA" id="ARBA00022553"/>
    </source>
</evidence>
<dbReference type="InterPro" id="IPR018303">
    <property type="entry name" value="ATPase_P-typ_P_site"/>
</dbReference>
<dbReference type="InterPro" id="IPR036412">
    <property type="entry name" value="HAD-like_sf"/>
</dbReference>
<dbReference type="Pfam" id="PF00690">
    <property type="entry name" value="Cation_ATPase_N"/>
    <property type="match status" value="1"/>
</dbReference>
<dbReference type="PROSITE" id="PS00154">
    <property type="entry name" value="ATPASE_E1_E2"/>
    <property type="match status" value="1"/>
</dbReference>
<comment type="subcellular location">
    <subcellularLocation>
        <location evidence="2">Endoplasmic reticulum membrane</location>
        <topology evidence="2">Multi-pass membrane protein</topology>
    </subcellularLocation>
</comment>
<protein>
    <recommendedName>
        <fullName evidence="17">Sarcoplasmic/endoplasmic reticulum calcium ATPase 2</fullName>
        <ecNumber evidence="4">7.2.2.10</ecNumber>
    </recommendedName>
    <alternativeName>
        <fullName evidence="20">Calcium pump 2</fullName>
    </alternativeName>
    <alternativeName>
        <fullName evidence="19">Calcium-transporting ATPase sarcoplasmic reticulum type, slow twitch skeletal muscle isoform</fullName>
    </alternativeName>
    <alternativeName>
        <fullName evidence="18">Endoplasmic reticulum class 1/2 Ca(2+) ATPase</fullName>
    </alternativeName>
</protein>
<dbReference type="CDD" id="cd01650">
    <property type="entry name" value="RT_nLTR_like"/>
    <property type="match status" value="2"/>
</dbReference>
<comment type="caution">
    <text evidence="24">The sequence shown here is derived from an EMBL/GenBank/DDBJ whole genome shotgun (WGS) entry which is preliminary data.</text>
</comment>
<dbReference type="NCBIfam" id="TIGR01494">
    <property type="entry name" value="ATPase_P-type"/>
    <property type="match status" value="2"/>
</dbReference>
<dbReference type="SMART" id="SM00831">
    <property type="entry name" value="Cation_ATPase_N"/>
    <property type="match status" value="1"/>
</dbReference>
<evidence type="ECO:0000256" key="9">
    <source>
        <dbReference type="ARBA" id="ARBA00022741"/>
    </source>
</evidence>
<evidence type="ECO:0000256" key="12">
    <source>
        <dbReference type="ARBA" id="ARBA00022842"/>
    </source>
</evidence>
<dbReference type="PRINTS" id="PR00120">
    <property type="entry name" value="HATPASE"/>
</dbReference>
<dbReference type="FunFam" id="3.40.1110.10:FF:000003">
    <property type="entry name" value="Calcium-transporting ATPase"/>
    <property type="match status" value="1"/>
</dbReference>
<evidence type="ECO:0000256" key="13">
    <source>
        <dbReference type="ARBA" id="ARBA00022967"/>
    </source>
</evidence>
<keyword evidence="12" id="KW-0460">Magnesium</keyword>
<evidence type="ECO:0000256" key="19">
    <source>
        <dbReference type="ARBA" id="ARBA00042557"/>
    </source>
</evidence>
<comment type="cofactor">
    <cofactor evidence="1">
        <name>Mg(2+)</name>
        <dbReference type="ChEBI" id="CHEBI:18420"/>
    </cofactor>
</comment>
<evidence type="ECO:0000256" key="1">
    <source>
        <dbReference type="ARBA" id="ARBA00001946"/>
    </source>
</evidence>
<feature type="transmembrane region" description="Helical" evidence="22">
    <location>
        <begin position="78"/>
        <end position="101"/>
    </location>
</feature>
<organism evidence="24 25">
    <name type="scientific">Hemibagrus guttatus</name>
    <dbReference type="NCBI Taxonomy" id="175788"/>
    <lineage>
        <taxon>Eukaryota</taxon>
        <taxon>Metazoa</taxon>
        <taxon>Chordata</taxon>
        <taxon>Craniata</taxon>
        <taxon>Vertebrata</taxon>
        <taxon>Euteleostomi</taxon>
        <taxon>Actinopterygii</taxon>
        <taxon>Neopterygii</taxon>
        <taxon>Teleostei</taxon>
        <taxon>Ostariophysi</taxon>
        <taxon>Siluriformes</taxon>
        <taxon>Bagridae</taxon>
        <taxon>Hemibagrus</taxon>
    </lineage>
</organism>
<evidence type="ECO:0000256" key="16">
    <source>
        <dbReference type="ARBA" id="ARBA00023136"/>
    </source>
</evidence>
<evidence type="ECO:0000256" key="14">
    <source>
        <dbReference type="ARBA" id="ARBA00022989"/>
    </source>
</evidence>
<evidence type="ECO:0000256" key="18">
    <source>
        <dbReference type="ARBA" id="ARBA00041515"/>
    </source>
</evidence>
<evidence type="ECO:0000256" key="6">
    <source>
        <dbReference type="ARBA" id="ARBA00022568"/>
    </source>
</evidence>
<keyword evidence="25" id="KW-1185">Reference proteome</keyword>
<keyword evidence="11" id="KW-0067">ATP-binding</keyword>
<dbReference type="InterPro" id="IPR059000">
    <property type="entry name" value="ATPase_P-type_domA"/>
</dbReference>
<evidence type="ECO:0000256" key="22">
    <source>
        <dbReference type="SAM" id="Phobius"/>
    </source>
</evidence>
<keyword evidence="9" id="KW-0547">Nucleotide-binding</keyword>
<feature type="transmembrane region" description="Helical" evidence="22">
    <location>
        <begin position="286"/>
        <end position="315"/>
    </location>
</feature>
<dbReference type="EMBL" id="JAUCMX010000002">
    <property type="protein sequence ID" value="KAK3554052.1"/>
    <property type="molecule type" value="Genomic_DNA"/>
</dbReference>
<feature type="transmembrane region" description="Helical" evidence="22">
    <location>
        <begin position="2233"/>
        <end position="2251"/>
    </location>
</feature>
<keyword evidence="21" id="KW-0175">Coiled coil</keyword>
<dbReference type="InterPro" id="IPR000477">
    <property type="entry name" value="RT_dom"/>
</dbReference>
<dbReference type="Pfam" id="PF00689">
    <property type="entry name" value="Cation_ATPase_C"/>
    <property type="match status" value="1"/>
</dbReference>
<dbReference type="SUPFAM" id="SSF81660">
    <property type="entry name" value="Metal cation-transporting ATPase, ATP-binding domain N"/>
    <property type="match status" value="1"/>
</dbReference>
<keyword evidence="16 22" id="KW-0472">Membrane</keyword>
<dbReference type="CDD" id="cd09076">
    <property type="entry name" value="L1-EN"/>
    <property type="match status" value="1"/>
</dbReference>
<dbReference type="GO" id="GO:0005388">
    <property type="term" value="F:P-type calcium transporter activity"/>
    <property type="evidence" value="ECO:0007669"/>
    <property type="project" value="UniProtKB-EC"/>
</dbReference>
<dbReference type="GO" id="GO:0046872">
    <property type="term" value="F:metal ion binding"/>
    <property type="evidence" value="ECO:0007669"/>
    <property type="project" value="UniProtKB-KW"/>
</dbReference>
<keyword evidence="6" id="KW-0813">Transport</keyword>
<feature type="transmembrane region" description="Helical" evidence="22">
    <location>
        <begin position="54"/>
        <end position="72"/>
    </location>
</feature>
<dbReference type="PANTHER" id="PTHR42861">
    <property type="entry name" value="CALCIUM-TRANSPORTING ATPASE"/>
    <property type="match status" value="1"/>
</dbReference>
<gene>
    <name evidence="24" type="ORF">QTP70_019163</name>
</gene>
<dbReference type="Gene3D" id="3.60.10.10">
    <property type="entry name" value="Endonuclease/exonuclease/phosphatase"/>
    <property type="match status" value="1"/>
</dbReference>
<keyword evidence="10" id="KW-0256">Endoplasmic reticulum</keyword>
<evidence type="ECO:0000313" key="25">
    <source>
        <dbReference type="Proteomes" id="UP001274896"/>
    </source>
</evidence>
<evidence type="ECO:0000256" key="2">
    <source>
        <dbReference type="ARBA" id="ARBA00004477"/>
    </source>
</evidence>
<dbReference type="Pfam" id="PF00122">
    <property type="entry name" value="E1-E2_ATPase"/>
    <property type="match status" value="1"/>
</dbReference>
<keyword evidence="14 22" id="KW-1133">Transmembrane helix</keyword>
<dbReference type="SUPFAM" id="SSF81665">
    <property type="entry name" value="Calcium ATPase, transmembrane domain M"/>
    <property type="match status" value="2"/>
</dbReference>
<evidence type="ECO:0000256" key="17">
    <source>
        <dbReference type="ARBA" id="ARBA00040288"/>
    </source>
</evidence>
<dbReference type="InterPro" id="IPR004014">
    <property type="entry name" value="ATPase_P-typ_cation-transptr_N"/>
</dbReference>
<dbReference type="InterPro" id="IPR005135">
    <property type="entry name" value="Endo/exonuclease/phosphatase"/>
</dbReference>
<dbReference type="FunFam" id="1.20.1110.10:FF:000065">
    <property type="entry name" value="Sarcoplasmic/endoplasmic reticulum calcium ATPase 1"/>
    <property type="match status" value="3"/>
</dbReference>
<dbReference type="Gene3D" id="1.20.1110.10">
    <property type="entry name" value="Calcium-transporting ATPase, transmembrane domain"/>
    <property type="match status" value="4"/>
</dbReference>
<evidence type="ECO:0000256" key="3">
    <source>
        <dbReference type="ARBA" id="ARBA00005675"/>
    </source>
</evidence>
<dbReference type="Gene3D" id="3.40.1110.10">
    <property type="entry name" value="Calcium-transporting ATPase, cytoplasmic domain N"/>
    <property type="match status" value="1"/>
</dbReference>
<dbReference type="Pfam" id="PF13246">
    <property type="entry name" value="Cation_ATPase"/>
    <property type="match status" value="1"/>
</dbReference>
<dbReference type="GO" id="GO:0005524">
    <property type="term" value="F:ATP binding"/>
    <property type="evidence" value="ECO:0007669"/>
    <property type="project" value="UniProtKB-KW"/>
</dbReference>
<evidence type="ECO:0000256" key="11">
    <source>
        <dbReference type="ARBA" id="ARBA00022840"/>
    </source>
</evidence>
<keyword evidence="13" id="KW-1278">Translocase</keyword>
<dbReference type="GO" id="GO:0005789">
    <property type="term" value="C:endoplasmic reticulum membrane"/>
    <property type="evidence" value="ECO:0007669"/>
    <property type="project" value="UniProtKB-SubCell"/>
</dbReference>
<dbReference type="Gene3D" id="3.40.50.1000">
    <property type="entry name" value="HAD superfamily/HAD-like"/>
    <property type="match status" value="1"/>
</dbReference>
<evidence type="ECO:0000256" key="10">
    <source>
        <dbReference type="ARBA" id="ARBA00022824"/>
    </source>
</evidence>
<dbReference type="InterPro" id="IPR036691">
    <property type="entry name" value="Endo/exonu/phosph_ase_sf"/>
</dbReference>
<evidence type="ECO:0000256" key="20">
    <source>
        <dbReference type="ARBA" id="ARBA00042814"/>
    </source>
</evidence>